<evidence type="ECO:0008006" key="3">
    <source>
        <dbReference type="Google" id="ProtNLM"/>
    </source>
</evidence>
<dbReference type="EMBL" id="QJKJ01010937">
    <property type="protein sequence ID" value="RDX72356.1"/>
    <property type="molecule type" value="Genomic_DNA"/>
</dbReference>
<dbReference type="AlphaFoldDB" id="A0A371F234"/>
<dbReference type="PANTHER" id="PTHR34072:SF57">
    <property type="entry name" value="RNA-DIRECTED DNA POLYMERASE"/>
    <property type="match status" value="1"/>
</dbReference>
<name>A0A371F234_MUCPR</name>
<protein>
    <recommendedName>
        <fullName evidence="3">Reverse transcriptase Ty1/copia-type domain-containing protein</fullName>
    </recommendedName>
</protein>
<dbReference type="OrthoDB" id="10055717at2759"/>
<comment type="caution">
    <text evidence="1">The sequence shown here is derived from an EMBL/GenBank/DDBJ whole genome shotgun (WGS) entry which is preliminary data.</text>
</comment>
<evidence type="ECO:0000313" key="1">
    <source>
        <dbReference type="EMBL" id="RDX72356.1"/>
    </source>
</evidence>
<gene>
    <name evidence="1" type="ORF">CR513_48174</name>
</gene>
<sequence length="216" mass="24939">MLASTHVYMQQAQGFENDDPSLVCELHKALYSLKQPPKQWFEKRVEEEKLHRGHLRIKGMTLRSENPTWESIFQVRGVRNLAQGLEVVGENLGGLGSKPLNMTMQNLCTLVQDQDLGCWELSEVIARYSRRTPVDGNLNTWPSLVYHCRPSIAIVVEALNYLLKKPHAKPRLIRWMLLLQEFNLKIRDKKGADNAVADHLSRIERELDPMPIRDDF</sequence>
<dbReference type="PANTHER" id="PTHR34072">
    <property type="entry name" value="ENZYMATIC POLYPROTEIN-RELATED"/>
    <property type="match status" value="1"/>
</dbReference>
<keyword evidence="2" id="KW-1185">Reference proteome</keyword>
<evidence type="ECO:0000313" key="2">
    <source>
        <dbReference type="Proteomes" id="UP000257109"/>
    </source>
</evidence>
<accession>A0A371F234</accession>
<organism evidence="1 2">
    <name type="scientific">Mucuna pruriens</name>
    <name type="common">Velvet bean</name>
    <name type="synonym">Dolichos pruriens</name>
    <dbReference type="NCBI Taxonomy" id="157652"/>
    <lineage>
        <taxon>Eukaryota</taxon>
        <taxon>Viridiplantae</taxon>
        <taxon>Streptophyta</taxon>
        <taxon>Embryophyta</taxon>
        <taxon>Tracheophyta</taxon>
        <taxon>Spermatophyta</taxon>
        <taxon>Magnoliopsida</taxon>
        <taxon>eudicotyledons</taxon>
        <taxon>Gunneridae</taxon>
        <taxon>Pentapetalae</taxon>
        <taxon>rosids</taxon>
        <taxon>fabids</taxon>
        <taxon>Fabales</taxon>
        <taxon>Fabaceae</taxon>
        <taxon>Papilionoideae</taxon>
        <taxon>50 kb inversion clade</taxon>
        <taxon>NPAAA clade</taxon>
        <taxon>indigoferoid/millettioid clade</taxon>
        <taxon>Phaseoleae</taxon>
        <taxon>Mucuna</taxon>
    </lineage>
</organism>
<feature type="non-terminal residue" evidence="1">
    <location>
        <position position="1"/>
    </location>
</feature>
<proteinExistence type="predicted"/>
<reference evidence="1" key="1">
    <citation type="submission" date="2018-05" db="EMBL/GenBank/DDBJ databases">
        <title>Draft genome of Mucuna pruriens seed.</title>
        <authorList>
            <person name="Nnadi N.E."/>
            <person name="Vos R."/>
            <person name="Hasami M.H."/>
            <person name="Devisetty U.K."/>
            <person name="Aguiy J.C."/>
        </authorList>
    </citation>
    <scope>NUCLEOTIDE SEQUENCE [LARGE SCALE GENOMIC DNA]</scope>
    <source>
        <strain evidence="1">JCA_2017</strain>
    </source>
</reference>
<dbReference type="Proteomes" id="UP000257109">
    <property type="component" value="Unassembled WGS sequence"/>
</dbReference>